<keyword evidence="8 12" id="KW-1133">Transmembrane helix</keyword>
<evidence type="ECO:0000256" key="2">
    <source>
        <dbReference type="ARBA" id="ARBA00022475"/>
    </source>
</evidence>
<comment type="subcellular location">
    <subcellularLocation>
        <location evidence="1">Cell membrane</location>
        <topology evidence="1">Multi-pass membrane protein</topology>
    </subcellularLocation>
</comment>
<organism evidence="14 15">
    <name type="scientific">Streptomyces filamentosus</name>
    <name type="common">Streptomyces roseosporus</name>
    <dbReference type="NCBI Taxonomy" id="67294"/>
    <lineage>
        <taxon>Bacteria</taxon>
        <taxon>Bacillati</taxon>
        <taxon>Actinomycetota</taxon>
        <taxon>Actinomycetes</taxon>
        <taxon>Kitasatosporales</taxon>
        <taxon>Streptomycetaceae</taxon>
        <taxon>Streptomyces</taxon>
    </lineage>
</organism>
<dbReference type="CDD" id="cd07328">
    <property type="entry name" value="M48_Ste24p_like"/>
    <property type="match status" value="1"/>
</dbReference>
<evidence type="ECO:0000313" key="15">
    <source>
        <dbReference type="Proteomes" id="UP000632849"/>
    </source>
</evidence>
<feature type="domain" description="Peptidase M48" evidence="13">
    <location>
        <begin position="178"/>
        <end position="396"/>
    </location>
</feature>
<keyword evidence="10 12" id="KW-0472">Membrane</keyword>
<name>A0A919ER76_STRFL</name>
<keyword evidence="7 11" id="KW-0862">Zinc</keyword>
<keyword evidence="2" id="KW-1003">Cell membrane</keyword>
<gene>
    <name evidence="14" type="ORF">GCM10017667_64360</name>
</gene>
<comment type="cofactor">
    <cofactor evidence="11">
        <name>Zn(2+)</name>
        <dbReference type="ChEBI" id="CHEBI:29105"/>
    </cofactor>
    <text evidence="11">Binds 1 zinc ion per subunit.</text>
</comment>
<comment type="caution">
    <text evidence="14">The sequence shown here is derived from an EMBL/GenBank/DDBJ whole genome shotgun (WGS) entry which is preliminary data.</text>
</comment>
<evidence type="ECO:0000256" key="6">
    <source>
        <dbReference type="ARBA" id="ARBA00022801"/>
    </source>
</evidence>
<dbReference type="Proteomes" id="UP000632849">
    <property type="component" value="Unassembled WGS sequence"/>
</dbReference>
<evidence type="ECO:0000256" key="9">
    <source>
        <dbReference type="ARBA" id="ARBA00023049"/>
    </source>
</evidence>
<keyword evidence="6 11" id="KW-0378">Hydrolase</keyword>
<evidence type="ECO:0000259" key="13">
    <source>
        <dbReference type="Pfam" id="PF01435"/>
    </source>
</evidence>
<dbReference type="EMBL" id="BNBE01000003">
    <property type="protein sequence ID" value="GHG20342.1"/>
    <property type="molecule type" value="Genomic_DNA"/>
</dbReference>
<dbReference type="GO" id="GO:0005886">
    <property type="term" value="C:plasma membrane"/>
    <property type="evidence" value="ECO:0007669"/>
    <property type="project" value="UniProtKB-SubCell"/>
</dbReference>
<dbReference type="Pfam" id="PF01435">
    <property type="entry name" value="Peptidase_M48"/>
    <property type="match status" value="1"/>
</dbReference>
<proteinExistence type="inferred from homology"/>
<evidence type="ECO:0000256" key="4">
    <source>
        <dbReference type="ARBA" id="ARBA00022692"/>
    </source>
</evidence>
<dbReference type="InterPro" id="IPR050083">
    <property type="entry name" value="HtpX_protease"/>
</dbReference>
<dbReference type="PANTHER" id="PTHR43221:SF1">
    <property type="entry name" value="PROTEASE HTPX"/>
    <property type="match status" value="1"/>
</dbReference>
<comment type="similarity">
    <text evidence="11">Belongs to the peptidase M48 family.</text>
</comment>
<evidence type="ECO:0000313" key="14">
    <source>
        <dbReference type="EMBL" id="GHG20342.1"/>
    </source>
</evidence>
<dbReference type="PANTHER" id="PTHR43221">
    <property type="entry name" value="PROTEASE HTPX"/>
    <property type="match status" value="1"/>
</dbReference>
<evidence type="ECO:0000256" key="7">
    <source>
        <dbReference type="ARBA" id="ARBA00022833"/>
    </source>
</evidence>
<keyword evidence="5" id="KW-0479">Metal-binding</keyword>
<protein>
    <recommendedName>
        <fullName evidence="13">Peptidase M48 domain-containing protein</fullName>
    </recommendedName>
</protein>
<dbReference type="RefSeq" id="WP_190043968.1">
    <property type="nucleotide sequence ID" value="NZ_BNBE01000003.1"/>
</dbReference>
<dbReference type="InterPro" id="IPR001915">
    <property type="entry name" value="Peptidase_M48"/>
</dbReference>
<dbReference type="GO" id="GO:0004222">
    <property type="term" value="F:metalloendopeptidase activity"/>
    <property type="evidence" value="ECO:0007669"/>
    <property type="project" value="InterPro"/>
</dbReference>
<evidence type="ECO:0000256" key="3">
    <source>
        <dbReference type="ARBA" id="ARBA00022670"/>
    </source>
</evidence>
<evidence type="ECO:0000256" key="12">
    <source>
        <dbReference type="SAM" id="Phobius"/>
    </source>
</evidence>
<feature type="transmembrane region" description="Helical" evidence="12">
    <location>
        <begin position="89"/>
        <end position="114"/>
    </location>
</feature>
<dbReference type="Gene3D" id="3.30.2010.10">
    <property type="entry name" value="Metalloproteases ('zincins'), catalytic domain"/>
    <property type="match status" value="1"/>
</dbReference>
<keyword evidence="4 12" id="KW-0812">Transmembrane</keyword>
<keyword evidence="3 11" id="KW-0645">Protease</keyword>
<evidence type="ECO:0000256" key="1">
    <source>
        <dbReference type="ARBA" id="ARBA00004651"/>
    </source>
</evidence>
<evidence type="ECO:0000256" key="10">
    <source>
        <dbReference type="ARBA" id="ARBA00023136"/>
    </source>
</evidence>
<evidence type="ECO:0000256" key="5">
    <source>
        <dbReference type="ARBA" id="ARBA00022723"/>
    </source>
</evidence>
<dbReference type="AlphaFoldDB" id="A0A919ER76"/>
<sequence>MTETIGERRTADTVCPDCGTGLTGGGAYVAWCADCGWNTDPGAAGEPDGRIERARRNLARRYGEQLFADLTAAGGRGDGADRAGRGNSALLATALALAVHGVTLALLAGGIAMILAGEGLVPFLSAIPIGLALVLRPRFGSLRGLRKEAPDLPVLRRPDAPELFALLDEVAGAVGTTGVTAVVVDPDVNASVRTYGLRQRRVLTVGLGLWEVLTPQERIALLGHEFGHYAHGDTRHLLLVSGAFQSLDTWAYTLAPQPPQSLVDHFVNLTTVLPRLAVEGVTTLLDHLTLRGSQRAEYLADEAAARVGGSKAAAGVMDRLLCAEILAGALRREIVGARTRRSGSRAENPAEGLWQRLAVQAAGVPATEYERLRRAGELRGHSVDSTHPPTHLRHRLLTSGEEYEPRIALDADRAARVDAELAEARRVIARELLRG</sequence>
<keyword evidence="9 11" id="KW-0482">Metalloprotease</keyword>
<dbReference type="GO" id="GO:0006508">
    <property type="term" value="P:proteolysis"/>
    <property type="evidence" value="ECO:0007669"/>
    <property type="project" value="UniProtKB-KW"/>
</dbReference>
<keyword evidence="15" id="KW-1185">Reference proteome</keyword>
<evidence type="ECO:0000256" key="8">
    <source>
        <dbReference type="ARBA" id="ARBA00022989"/>
    </source>
</evidence>
<reference evidence="14" key="1">
    <citation type="journal article" date="2014" name="Int. J. Syst. Evol. Microbiol.">
        <title>Complete genome sequence of Corynebacterium casei LMG S-19264T (=DSM 44701T), isolated from a smear-ripened cheese.</title>
        <authorList>
            <consortium name="US DOE Joint Genome Institute (JGI-PGF)"/>
            <person name="Walter F."/>
            <person name="Albersmeier A."/>
            <person name="Kalinowski J."/>
            <person name="Ruckert C."/>
        </authorList>
    </citation>
    <scope>NUCLEOTIDE SEQUENCE</scope>
    <source>
        <strain evidence="14">JCM 4122</strain>
    </source>
</reference>
<accession>A0A919ER76</accession>
<evidence type="ECO:0000256" key="11">
    <source>
        <dbReference type="RuleBase" id="RU003983"/>
    </source>
</evidence>
<reference evidence="14" key="2">
    <citation type="submission" date="2020-09" db="EMBL/GenBank/DDBJ databases">
        <authorList>
            <person name="Sun Q."/>
            <person name="Ohkuma M."/>
        </authorList>
    </citation>
    <scope>NUCLEOTIDE SEQUENCE</scope>
    <source>
        <strain evidence="14">JCM 4122</strain>
    </source>
</reference>
<dbReference type="GO" id="GO:0046872">
    <property type="term" value="F:metal ion binding"/>
    <property type="evidence" value="ECO:0007669"/>
    <property type="project" value="UniProtKB-KW"/>
</dbReference>